<dbReference type="EMBL" id="WRXO01000007">
    <property type="protein sequence ID" value="MVT43462.1"/>
    <property type="molecule type" value="Genomic_DNA"/>
</dbReference>
<dbReference type="RefSeq" id="WP_157302117.1">
    <property type="nucleotide sequence ID" value="NZ_BAAAZB010000015.1"/>
</dbReference>
<comment type="caution">
    <text evidence="1">The sequence shown here is derived from an EMBL/GenBank/DDBJ whole genome shotgun (WGS) entry which is preliminary data.</text>
</comment>
<protein>
    <recommendedName>
        <fullName evidence="3">VCBS repeat-containing protein</fullName>
    </recommendedName>
</protein>
<dbReference type="AlphaFoldDB" id="A0A6N8JH39"/>
<dbReference type="OrthoDB" id="638419at2"/>
<keyword evidence="2" id="KW-1185">Reference proteome</keyword>
<proteinExistence type="predicted"/>
<name>A0A6N8JH39_9BACT</name>
<organism evidence="1 2">
    <name type="scientific">Chitinophaga oryziterrae</name>
    <dbReference type="NCBI Taxonomy" id="1031224"/>
    <lineage>
        <taxon>Bacteria</taxon>
        <taxon>Pseudomonadati</taxon>
        <taxon>Bacteroidota</taxon>
        <taxon>Chitinophagia</taxon>
        <taxon>Chitinophagales</taxon>
        <taxon>Chitinophagaceae</taxon>
        <taxon>Chitinophaga</taxon>
    </lineage>
</organism>
<reference evidence="1 2" key="1">
    <citation type="submission" date="2019-12" db="EMBL/GenBank/DDBJ databases">
        <title>The draft genomic sequence of strain Chitinophaga oryziterrae JCM 16595.</title>
        <authorList>
            <person name="Zhang X."/>
        </authorList>
    </citation>
    <scope>NUCLEOTIDE SEQUENCE [LARGE SCALE GENOMIC DNA]</scope>
    <source>
        <strain evidence="1 2">JCM 16595</strain>
    </source>
</reference>
<evidence type="ECO:0008006" key="3">
    <source>
        <dbReference type="Google" id="ProtNLM"/>
    </source>
</evidence>
<accession>A0A6N8JH39</accession>
<gene>
    <name evidence="1" type="ORF">GO495_22880</name>
</gene>
<sequence>MIRVILFLTVCFLSCGQHRVEIKAKGRDIKLLTDSTVDVFSKKKASLNQLFLLNKDSAKFSSRDLWTSLLIGHLFDKKQKDAVLRYEDNDTVANVIILRLSGKNWDTIFSTKICPVTTGAFEDLIEVSDFNGDNIPDLKVVKEYWNIHIGEKSDLWLYSKNHFTKVQGFDSIISATYDKRTNLIYSYQSMGCADMVMYFGIFKIIGNKVEKIKEMSCDCCLESNGSCIIEVFGQKPYFVPYKVAYKYVPSFYAEGVKEKCEMAVDK</sequence>
<evidence type="ECO:0000313" key="2">
    <source>
        <dbReference type="Proteomes" id="UP000468388"/>
    </source>
</evidence>
<dbReference type="NCBIfam" id="NF047539">
    <property type="entry name" value="XAC2610_fam"/>
    <property type="match status" value="1"/>
</dbReference>
<dbReference type="Proteomes" id="UP000468388">
    <property type="component" value="Unassembled WGS sequence"/>
</dbReference>
<evidence type="ECO:0000313" key="1">
    <source>
        <dbReference type="EMBL" id="MVT43462.1"/>
    </source>
</evidence>
<dbReference type="InterPro" id="IPR058087">
    <property type="entry name" value="XAC2610_dom"/>
</dbReference>